<evidence type="ECO:0008006" key="4">
    <source>
        <dbReference type="Google" id="ProtNLM"/>
    </source>
</evidence>
<reference evidence="3" key="1">
    <citation type="journal article" date="2019" name="Int. J. Syst. Evol. Microbiol.">
        <title>The Global Catalogue of Microorganisms (GCM) 10K type strain sequencing project: providing services to taxonomists for standard genome sequencing and annotation.</title>
        <authorList>
            <consortium name="The Broad Institute Genomics Platform"/>
            <consortium name="The Broad Institute Genome Sequencing Center for Infectious Disease"/>
            <person name="Wu L."/>
            <person name="Ma J."/>
        </authorList>
    </citation>
    <scope>NUCLEOTIDE SEQUENCE [LARGE SCALE GENOMIC DNA]</scope>
    <source>
        <strain evidence="3">CECT 7798</strain>
    </source>
</reference>
<protein>
    <recommendedName>
        <fullName evidence="4">AraC family transcriptional regulator</fullName>
    </recommendedName>
</protein>
<dbReference type="EMBL" id="JBHRYO010000002">
    <property type="protein sequence ID" value="MFC3756544.1"/>
    <property type="molecule type" value="Genomic_DNA"/>
</dbReference>
<sequence>MQKTEIQIPMTKHVVYNFNDVIYPHCIGFHINSASFILSFYIFDNNDNQTFHL</sequence>
<keyword evidence="1" id="KW-1133">Transmembrane helix</keyword>
<name>A0ABV7XVF0_9FLAO</name>
<feature type="transmembrane region" description="Helical" evidence="1">
    <location>
        <begin position="21"/>
        <end position="43"/>
    </location>
</feature>
<proteinExistence type="predicted"/>
<keyword evidence="3" id="KW-1185">Reference proteome</keyword>
<keyword evidence="1" id="KW-0472">Membrane</keyword>
<keyword evidence="1" id="KW-0812">Transmembrane</keyword>
<dbReference type="Proteomes" id="UP001595735">
    <property type="component" value="Unassembled WGS sequence"/>
</dbReference>
<gene>
    <name evidence="2" type="ORF">ACFONJ_11250</name>
</gene>
<evidence type="ECO:0000256" key="1">
    <source>
        <dbReference type="SAM" id="Phobius"/>
    </source>
</evidence>
<comment type="caution">
    <text evidence="2">The sequence shown here is derived from an EMBL/GenBank/DDBJ whole genome shotgun (WGS) entry which is preliminary data.</text>
</comment>
<evidence type="ECO:0000313" key="3">
    <source>
        <dbReference type="Proteomes" id="UP001595735"/>
    </source>
</evidence>
<accession>A0ABV7XVF0</accession>
<evidence type="ECO:0000313" key="2">
    <source>
        <dbReference type="EMBL" id="MFC3756544.1"/>
    </source>
</evidence>
<organism evidence="2 3">
    <name type="scientific">Chryseobacterium tructae</name>
    <dbReference type="NCBI Taxonomy" id="1037380"/>
    <lineage>
        <taxon>Bacteria</taxon>
        <taxon>Pseudomonadati</taxon>
        <taxon>Bacteroidota</taxon>
        <taxon>Flavobacteriia</taxon>
        <taxon>Flavobacteriales</taxon>
        <taxon>Weeksellaceae</taxon>
        <taxon>Chryseobacterium group</taxon>
        <taxon>Chryseobacterium</taxon>
    </lineage>
</organism>
<dbReference type="RefSeq" id="WP_290297094.1">
    <property type="nucleotide sequence ID" value="NZ_JAUFQR010000001.1"/>
</dbReference>